<organism evidence="1 2">
    <name type="scientific">Violaceomyces palustris</name>
    <dbReference type="NCBI Taxonomy" id="1673888"/>
    <lineage>
        <taxon>Eukaryota</taxon>
        <taxon>Fungi</taxon>
        <taxon>Dikarya</taxon>
        <taxon>Basidiomycota</taxon>
        <taxon>Ustilaginomycotina</taxon>
        <taxon>Ustilaginomycetes</taxon>
        <taxon>Violaceomycetales</taxon>
        <taxon>Violaceomycetaceae</taxon>
        <taxon>Violaceomyces</taxon>
    </lineage>
</organism>
<evidence type="ECO:0000313" key="2">
    <source>
        <dbReference type="Proteomes" id="UP000245626"/>
    </source>
</evidence>
<dbReference type="EMBL" id="KZ819770">
    <property type="protein sequence ID" value="PWN52556.1"/>
    <property type="molecule type" value="Genomic_DNA"/>
</dbReference>
<gene>
    <name evidence="1" type="ORF">IE53DRAFT_384999</name>
</gene>
<sequence length="85" mass="10001">MVWRKVKYNVRLKTSEVARRNDSEKEKRRRKKKGKLKGRTSARKEGRKKKKMKEVPSKVALVVKAVCWLLVPQGGVGEKRRGWRV</sequence>
<reference evidence="1 2" key="1">
    <citation type="journal article" date="2018" name="Mol. Biol. Evol.">
        <title>Broad Genomic Sampling Reveals a Smut Pathogenic Ancestry of the Fungal Clade Ustilaginomycotina.</title>
        <authorList>
            <person name="Kijpornyongpan T."/>
            <person name="Mondo S.J."/>
            <person name="Barry K."/>
            <person name="Sandor L."/>
            <person name="Lee J."/>
            <person name="Lipzen A."/>
            <person name="Pangilinan J."/>
            <person name="LaButti K."/>
            <person name="Hainaut M."/>
            <person name="Henrissat B."/>
            <person name="Grigoriev I.V."/>
            <person name="Spatafora J.W."/>
            <person name="Aime M.C."/>
        </authorList>
    </citation>
    <scope>NUCLEOTIDE SEQUENCE [LARGE SCALE GENOMIC DNA]</scope>
    <source>
        <strain evidence="1 2">SA 807</strain>
    </source>
</reference>
<protein>
    <submittedName>
        <fullName evidence="1">Uncharacterized protein</fullName>
    </submittedName>
</protein>
<proteinExistence type="predicted"/>
<dbReference type="Proteomes" id="UP000245626">
    <property type="component" value="Unassembled WGS sequence"/>
</dbReference>
<evidence type="ECO:0000313" key="1">
    <source>
        <dbReference type="EMBL" id="PWN52556.1"/>
    </source>
</evidence>
<keyword evidence="2" id="KW-1185">Reference proteome</keyword>
<name>A0ACD0P3C8_9BASI</name>
<accession>A0ACD0P3C8</accession>